<dbReference type="AlphaFoldDB" id="A0AAE3JEG9"/>
<dbReference type="Gene3D" id="1.10.10.10">
    <property type="entry name" value="Winged helix-like DNA-binding domain superfamily/Winged helix DNA-binding domain"/>
    <property type="match status" value="1"/>
</dbReference>
<dbReference type="GO" id="GO:0005737">
    <property type="term" value="C:cytoplasm"/>
    <property type="evidence" value="ECO:0007669"/>
    <property type="project" value="UniProtKB-SubCell"/>
</dbReference>
<dbReference type="InterPro" id="IPR036390">
    <property type="entry name" value="WH_DNA-bd_sf"/>
</dbReference>
<keyword evidence="7" id="KW-0028">Amino-acid biosynthesis</keyword>
<keyword evidence="5 7" id="KW-0238">DNA-binding</keyword>
<name>A0AAE3JEG9_9FIRM</name>
<keyword evidence="3 7" id="KW-0963">Cytoplasm</keyword>
<dbReference type="EMBL" id="JAJEQR010000005">
    <property type="protein sequence ID" value="MCC2229807.1"/>
    <property type="molecule type" value="Genomic_DNA"/>
</dbReference>
<keyword evidence="4 7" id="KW-0805">Transcription regulation</keyword>
<dbReference type="SUPFAM" id="SSF55252">
    <property type="entry name" value="C-terminal domain of arginine repressor"/>
    <property type="match status" value="1"/>
</dbReference>
<dbReference type="Pfam" id="PF02863">
    <property type="entry name" value="Arg_repressor_C"/>
    <property type="match status" value="1"/>
</dbReference>
<evidence type="ECO:0000313" key="11">
    <source>
        <dbReference type="EMBL" id="MCC2229807.1"/>
    </source>
</evidence>
<dbReference type="NCBIfam" id="TIGR01529">
    <property type="entry name" value="argR_whole"/>
    <property type="match status" value="1"/>
</dbReference>
<evidence type="ECO:0000313" key="12">
    <source>
        <dbReference type="Proteomes" id="UP001198182"/>
    </source>
</evidence>
<dbReference type="GO" id="GO:0051259">
    <property type="term" value="P:protein complex oligomerization"/>
    <property type="evidence" value="ECO:0007669"/>
    <property type="project" value="InterPro"/>
</dbReference>
<evidence type="ECO:0000256" key="1">
    <source>
        <dbReference type="ARBA" id="ARBA00004496"/>
    </source>
</evidence>
<dbReference type="PANTHER" id="PTHR34471">
    <property type="entry name" value="ARGININE REPRESSOR"/>
    <property type="match status" value="1"/>
</dbReference>
<evidence type="ECO:0000256" key="6">
    <source>
        <dbReference type="ARBA" id="ARBA00023163"/>
    </source>
</evidence>
<feature type="domain" description="Arginine repressor DNA-binding" evidence="9">
    <location>
        <begin position="17"/>
        <end position="81"/>
    </location>
</feature>
<dbReference type="PRINTS" id="PR01467">
    <property type="entry name" value="ARGREPRESSOR"/>
</dbReference>
<dbReference type="Pfam" id="PF01316">
    <property type="entry name" value="Arg_repressor"/>
    <property type="match status" value="1"/>
</dbReference>
<dbReference type="InterPro" id="IPR001669">
    <property type="entry name" value="Arg_repress"/>
</dbReference>
<dbReference type="RefSeq" id="WP_308452596.1">
    <property type="nucleotide sequence ID" value="NZ_JAJEQR010000005.1"/>
</dbReference>
<dbReference type="PANTHER" id="PTHR34471:SF1">
    <property type="entry name" value="ARGININE REPRESSOR"/>
    <property type="match status" value="1"/>
</dbReference>
<dbReference type="GO" id="GO:0003677">
    <property type="term" value="F:DNA binding"/>
    <property type="evidence" value="ECO:0007669"/>
    <property type="project" value="UniProtKB-KW"/>
</dbReference>
<evidence type="ECO:0000256" key="3">
    <source>
        <dbReference type="ARBA" id="ARBA00022490"/>
    </source>
</evidence>
<evidence type="ECO:0000256" key="5">
    <source>
        <dbReference type="ARBA" id="ARBA00023125"/>
    </source>
</evidence>
<evidence type="ECO:0000259" key="9">
    <source>
        <dbReference type="Pfam" id="PF01316"/>
    </source>
</evidence>
<dbReference type="InterPro" id="IPR020900">
    <property type="entry name" value="Arg_repress_DNA-bd"/>
</dbReference>
<comment type="pathway">
    <text evidence="7">Amino-acid biosynthesis; L-arginine biosynthesis [regulation].</text>
</comment>
<dbReference type="InterPro" id="IPR020899">
    <property type="entry name" value="Arg_repress_C"/>
</dbReference>
<dbReference type="SUPFAM" id="SSF46785">
    <property type="entry name" value="Winged helix' DNA-binding domain"/>
    <property type="match status" value="1"/>
</dbReference>
<gene>
    <name evidence="7 11" type="primary">argR</name>
    <name evidence="11" type="ORF">LKD81_02155</name>
</gene>
<keyword evidence="7" id="KW-0055">Arginine biosynthesis</keyword>
<sequence length="162" mass="18089">MTENEIQQNKENNNVKLTRREAILKLIASENIATQNELSRRLEDEGFAVTQATISRDIRELRLVKTAGPGGVYHYQVSKPQEKYHASHKFYSLYRDSVTSVDYAQNLVVIHCYTGMAQAVCATMDGLEWPGVLGTIAGDDTVLVITRDEVCAGELTQTLRAI</sequence>
<keyword evidence="7" id="KW-0678">Repressor</keyword>
<comment type="function">
    <text evidence="7">Regulates arginine biosynthesis genes.</text>
</comment>
<organism evidence="11 12">
    <name type="scientific">Hominifimenecus microfluidus</name>
    <dbReference type="NCBI Taxonomy" id="2885348"/>
    <lineage>
        <taxon>Bacteria</taxon>
        <taxon>Bacillati</taxon>
        <taxon>Bacillota</taxon>
        <taxon>Clostridia</taxon>
        <taxon>Lachnospirales</taxon>
        <taxon>Lachnospiraceae</taxon>
        <taxon>Hominifimenecus</taxon>
    </lineage>
</organism>
<keyword evidence="12" id="KW-1185">Reference proteome</keyword>
<keyword evidence="6 7" id="KW-0804">Transcription</keyword>
<comment type="similarity">
    <text evidence="2 7">Belongs to the ArgR family.</text>
</comment>
<accession>A0AAE3JEG9</accession>
<evidence type="ECO:0000256" key="7">
    <source>
        <dbReference type="HAMAP-Rule" id="MF_00173"/>
    </source>
</evidence>
<evidence type="ECO:0000256" key="8">
    <source>
        <dbReference type="NCBIfam" id="TIGR01529"/>
    </source>
</evidence>
<dbReference type="GO" id="GO:0006526">
    <property type="term" value="P:L-arginine biosynthetic process"/>
    <property type="evidence" value="ECO:0007669"/>
    <property type="project" value="UniProtKB-KW"/>
</dbReference>
<comment type="caution">
    <text evidence="11">The sequence shown here is derived from an EMBL/GenBank/DDBJ whole genome shotgun (WGS) entry which is preliminary data.</text>
</comment>
<feature type="domain" description="Arginine repressor C-terminal" evidence="10">
    <location>
        <begin position="95"/>
        <end position="160"/>
    </location>
</feature>
<dbReference type="GO" id="GO:1900079">
    <property type="term" value="P:regulation of arginine biosynthetic process"/>
    <property type="evidence" value="ECO:0007669"/>
    <property type="project" value="UniProtKB-UniRule"/>
</dbReference>
<dbReference type="HAMAP" id="MF_00173">
    <property type="entry name" value="Arg_repressor"/>
    <property type="match status" value="1"/>
</dbReference>
<dbReference type="Proteomes" id="UP001198182">
    <property type="component" value="Unassembled WGS sequence"/>
</dbReference>
<dbReference type="Gene3D" id="3.30.1360.40">
    <property type="match status" value="1"/>
</dbReference>
<evidence type="ECO:0000256" key="4">
    <source>
        <dbReference type="ARBA" id="ARBA00023015"/>
    </source>
</evidence>
<comment type="subcellular location">
    <subcellularLocation>
        <location evidence="1 7">Cytoplasm</location>
    </subcellularLocation>
</comment>
<dbReference type="InterPro" id="IPR036388">
    <property type="entry name" value="WH-like_DNA-bd_sf"/>
</dbReference>
<dbReference type="InterPro" id="IPR036251">
    <property type="entry name" value="Arg_repress_C_sf"/>
</dbReference>
<evidence type="ECO:0000256" key="2">
    <source>
        <dbReference type="ARBA" id="ARBA00008316"/>
    </source>
</evidence>
<dbReference type="GO" id="GO:0003700">
    <property type="term" value="F:DNA-binding transcription factor activity"/>
    <property type="evidence" value="ECO:0007669"/>
    <property type="project" value="UniProtKB-UniRule"/>
</dbReference>
<proteinExistence type="inferred from homology"/>
<reference evidence="11" key="1">
    <citation type="submission" date="2021-10" db="EMBL/GenBank/DDBJ databases">
        <title>Anaerobic single-cell dispensing facilitates the cultivation of human gut bacteria.</title>
        <authorList>
            <person name="Afrizal A."/>
        </authorList>
    </citation>
    <scope>NUCLEOTIDE SEQUENCE</scope>
    <source>
        <strain evidence="11">CLA-AA-H215</strain>
    </source>
</reference>
<evidence type="ECO:0000259" key="10">
    <source>
        <dbReference type="Pfam" id="PF02863"/>
    </source>
</evidence>
<protein>
    <recommendedName>
        <fullName evidence="7 8">Arginine repressor</fullName>
    </recommendedName>
</protein>
<dbReference type="GO" id="GO:0034618">
    <property type="term" value="F:arginine binding"/>
    <property type="evidence" value="ECO:0007669"/>
    <property type="project" value="InterPro"/>
</dbReference>